<dbReference type="AlphaFoldDB" id="A0A1H3UQF5"/>
<dbReference type="EMBL" id="FNPI01000024">
    <property type="protein sequence ID" value="SDZ64587.1"/>
    <property type="molecule type" value="Genomic_DNA"/>
</dbReference>
<protein>
    <submittedName>
        <fullName evidence="2">Uncharacterized protein</fullName>
    </submittedName>
</protein>
<organism evidence="2 3">
    <name type="scientific">Evansella caseinilytica</name>
    <dbReference type="NCBI Taxonomy" id="1503961"/>
    <lineage>
        <taxon>Bacteria</taxon>
        <taxon>Bacillati</taxon>
        <taxon>Bacillota</taxon>
        <taxon>Bacilli</taxon>
        <taxon>Bacillales</taxon>
        <taxon>Bacillaceae</taxon>
        <taxon>Evansella</taxon>
    </lineage>
</organism>
<sequence length="77" mass="8452">MDSSLVTGLLTIILILMMFKCVSGKKASAGGCCGGTEGKKHGKRPSSVEAYSLHNRIHMMEQENEQLKSEIRTLKNQ</sequence>
<keyword evidence="3" id="KW-1185">Reference proteome</keyword>
<proteinExistence type="predicted"/>
<reference evidence="3" key="1">
    <citation type="submission" date="2016-10" db="EMBL/GenBank/DDBJ databases">
        <authorList>
            <person name="Varghese N."/>
            <person name="Submissions S."/>
        </authorList>
    </citation>
    <scope>NUCLEOTIDE SEQUENCE [LARGE SCALE GENOMIC DNA]</scope>
    <source>
        <strain evidence="3">SP</strain>
    </source>
</reference>
<feature type="coiled-coil region" evidence="1">
    <location>
        <begin position="50"/>
        <end position="77"/>
    </location>
</feature>
<accession>A0A1H3UQF5</accession>
<dbReference type="STRING" id="1503961.SAMN05421736_12465"/>
<evidence type="ECO:0000313" key="3">
    <source>
        <dbReference type="Proteomes" id="UP000198935"/>
    </source>
</evidence>
<evidence type="ECO:0000256" key="1">
    <source>
        <dbReference type="SAM" id="Coils"/>
    </source>
</evidence>
<dbReference type="Proteomes" id="UP000198935">
    <property type="component" value="Unassembled WGS sequence"/>
</dbReference>
<gene>
    <name evidence="2" type="ORF">SAMN05421736_12465</name>
</gene>
<evidence type="ECO:0000313" key="2">
    <source>
        <dbReference type="EMBL" id="SDZ64587.1"/>
    </source>
</evidence>
<name>A0A1H3UQF5_9BACI</name>
<keyword evidence="1" id="KW-0175">Coiled coil</keyword>